<dbReference type="EMBL" id="JASCZI010212026">
    <property type="protein sequence ID" value="MED6198039.1"/>
    <property type="molecule type" value="Genomic_DNA"/>
</dbReference>
<feature type="region of interest" description="Disordered" evidence="1">
    <location>
        <begin position="24"/>
        <end position="48"/>
    </location>
</feature>
<evidence type="ECO:0000256" key="1">
    <source>
        <dbReference type="SAM" id="MobiDB-lite"/>
    </source>
</evidence>
<gene>
    <name evidence="2" type="ORF">PIB30_062345</name>
</gene>
<accession>A0ABU6XLW6</accession>
<keyword evidence="3" id="KW-1185">Reference proteome</keyword>
<feature type="compositionally biased region" description="Polar residues" evidence="1">
    <location>
        <begin position="32"/>
        <end position="44"/>
    </location>
</feature>
<proteinExistence type="predicted"/>
<name>A0ABU6XLW6_9FABA</name>
<sequence length="131" mass="14166">MATHKDALMAYTGKLTPIQLSRLEKDKKAAQSKPTAQSRQQQALPNAAAISSARRGAFRVKIPILSPPAFMRSAPIGPLPVRPNAPVKSAAIIGPMHYLGLLKLGPMPNSIMLLLVQVQVSQHNLWCPKKS</sequence>
<evidence type="ECO:0000313" key="2">
    <source>
        <dbReference type="EMBL" id="MED6198039.1"/>
    </source>
</evidence>
<comment type="caution">
    <text evidence="2">The sequence shown here is derived from an EMBL/GenBank/DDBJ whole genome shotgun (WGS) entry which is preliminary data.</text>
</comment>
<reference evidence="2 3" key="1">
    <citation type="journal article" date="2023" name="Plants (Basel)">
        <title>Bridging the Gap: Combining Genomics and Transcriptomics Approaches to Understand Stylosanthes scabra, an Orphan Legume from the Brazilian Caatinga.</title>
        <authorList>
            <person name="Ferreira-Neto J.R.C."/>
            <person name="da Silva M.D."/>
            <person name="Binneck E."/>
            <person name="de Melo N.F."/>
            <person name="da Silva R.H."/>
            <person name="de Melo A.L.T.M."/>
            <person name="Pandolfi V."/>
            <person name="Bustamante F.O."/>
            <person name="Brasileiro-Vidal A.C."/>
            <person name="Benko-Iseppon A.M."/>
        </authorList>
    </citation>
    <scope>NUCLEOTIDE SEQUENCE [LARGE SCALE GENOMIC DNA]</scope>
    <source>
        <tissue evidence="2">Leaves</tissue>
    </source>
</reference>
<protein>
    <submittedName>
        <fullName evidence="2">Uncharacterized protein</fullName>
    </submittedName>
</protein>
<evidence type="ECO:0000313" key="3">
    <source>
        <dbReference type="Proteomes" id="UP001341840"/>
    </source>
</evidence>
<organism evidence="2 3">
    <name type="scientific">Stylosanthes scabra</name>
    <dbReference type="NCBI Taxonomy" id="79078"/>
    <lineage>
        <taxon>Eukaryota</taxon>
        <taxon>Viridiplantae</taxon>
        <taxon>Streptophyta</taxon>
        <taxon>Embryophyta</taxon>
        <taxon>Tracheophyta</taxon>
        <taxon>Spermatophyta</taxon>
        <taxon>Magnoliopsida</taxon>
        <taxon>eudicotyledons</taxon>
        <taxon>Gunneridae</taxon>
        <taxon>Pentapetalae</taxon>
        <taxon>rosids</taxon>
        <taxon>fabids</taxon>
        <taxon>Fabales</taxon>
        <taxon>Fabaceae</taxon>
        <taxon>Papilionoideae</taxon>
        <taxon>50 kb inversion clade</taxon>
        <taxon>dalbergioids sensu lato</taxon>
        <taxon>Dalbergieae</taxon>
        <taxon>Pterocarpus clade</taxon>
        <taxon>Stylosanthes</taxon>
    </lineage>
</organism>
<dbReference type="Proteomes" id="UP001341840">
    <property type="component" value="Unassembled WGS sequence"/>
</dbReference>